<dbReference type="Pfam" id="PF07883">
    <property type="entry name" value="Cupin_2"/>
    <property type="match status" value="1"/>
</dbReference>
<dbReference type="Proteomes" id="UP000886070">
    <property type="component" value="Unassembled WGS sequence"/>
</dbReference>
<proteinExistence type="predicted"/>
<sequence length="125" mass="14506">MGKVHRFYEKEGKFFWEEVREESYNSEEAKSVTKKVLIGEKEGAPYFVIRYFEVEPGGWTFLHSHPHDHGVFILKGKGKVLLGEEEIDVKFGDVIYIPPHEKHRLKNTGDTPFGFLCVIPNKKLL</sequence>
<dbReference type="InterPro" id="IPR013096">
    <property type="entry name" value="Cupin_2"/>
</dbReference>
<dbReference type="SUPFAM" id="SSF51182">
    <property type="entry name" value="RmlC-like cupins"/>
    <property type="match status" value="1"/>
</dbReference>
<dbReference type="AlphaFoldDB" id="A0A7V5HYB0"/>
<dbReference type="InterPro" id="IPR051610">
    <property type="entry name" value="GPI/OXD"/>
</dbReference>
<keyword evidence="1" id="KW-0479">Metal-binding</keyword>
<dbReference type="EMBL" id="DRTT01000033">
    <property type="protein sequence ID" value="HHF98089.1"/>
    <property type="molecule type" value="Genomic_DNA"/>
</dbReference>
<protein>
    <submittedName>
        <fullName evidence="3">Cupin domain-containing protein</fullName>
    </submittedName>
</protein>
<dbReference type="CDD" id="cd02222">
    <property type="entry name" value="cupin_TM1459-like"/>
    <property type="match status" value="1"/>
</dbReference>
<dbReference type="PANTHER" id="PTHR35848">
    <property type="entry name" value="OXALATE-BINDING PROTEIN"/>
    <property type="match status" value="1"/>
</dbReference>
<reference evidence="3" key="1">
    <citation type="journal article" date="2020" name="mSystems">
        <title>Genome- and Community-Level Interaction Insights into Carbon Utilization and Element Cycling Functions of Hydrothermarchaeota in Hydrothermal Sediment.</title>
        <authorList>
            <person name="Zhou Z."/>
            <person name="Liu Y."/>
            <person name="Xu W."/>
            <person name="Pan J."/>
            <person name="Luo Z.H."/>
            <person name="Li M."/>
        </authorList>
    </citation>
    <scope>NUCLEOTIDE SEQUENCE [LARGE SCALE GENOMIC DNA]</scope>
    <source>
        <strain evidence="3">HyVt-92</strain>
    </source>
</reference>
<accession>A0A7V5HYB0</accession>
<dbReference type="InterPro" id="IPR014710">
    <property type="entry name" value="RmlC-like_jellyroll"/>
</dbReference>
<gene>
    <name evidence="3" type="ORF">ENL39_01190</name>
</gene>
<evidence type="ECO:0000259" key="2">
    <source>
        <dbReference type="Pfam" id="PF07883"/>
    </source>
</evidence>
<evidence type="ECO:0000256" key="1">
    <source>
        <dbReference type="ARBA" id="ARBA00022723"/>
    </source>
</evidence>
<comment type="caution">
    <text evidence="3">The sequence shown here is derived from an EMBL/GenBank/DDBJ whole genome shotgun (WGS) entry which is preliminary data.</text>
</comment>
<dbReference type="GO" id="GO:0046872">
    <property type="term" value="F:metal ion binding"/>
    <property type="evidence" value="ECO:0007669"/>
    <property type="project" value="UniProtKB-KW"/>
</dbReference>
<evidence type="ECO:0000313" key="3">
    <source>
        <dbReference type="EMBL" id="HHF98089.1"/>
    </source>
</evidence>
<dbReference type="Gene3D" id="2.60.120.10">
    <property type="entry name" value="Jelly Rolls"/>
    <property type="match status" value="1"/>
</dbReference>
<organism evidence="3">
    <name type="scientific">Aerophobetes bacterium</name>
    <dbReference type="NCBI Taxonomy" id="2030807"/>
    <lineage>
        <taxon>Bacteria</taxon>
        <taxon>Candidatus Aerophobota</taxon>
    </lineage>
</organism>
<name>A0A7V5HYB0_UNCAE</name>
<dbReference type="InterPro" id="IPR011051">
    <property type="entry name" value="RmlC_Cupin_sf"/>
</dbReference>
<dbReference type="PANTHER" id="PTHR35848:SF6">
    <property type="entry name" value="CUPIN TYPE-2 DOMAIN-CONTAINING PROTEIN"/>
    <property type="match status" value="1"/>
</dbReference>
<feature type="domain" description="Cupin type-2" evidence="2">
    <location>
        <begin position="51"/>
        <end position="118"/>
    </location>
</feature>